<evidence type="ECO:0000256" key="1">
    <source>
        <dbReference type="SAM" id="MobiDB-lite"/>
    </source>
</evidence>
<comment type="caution">
    <text evidence="2">The sequence shown here is derived from an EMBL/GenBank/DDBJ whole genome shotgun (WGS) entry which is preliminary data.</text>
</comment>
<dbReference type="EMBL" id="JAENHP010000017">
    <property type="protein sequence ID" value="MBM2621067.1"/>
    <property type="molecule type" value="Genomic_DNA"/>
</dbReference>
<organism evidence="2 3">
    <name type="scientific">Paractinoplanes ovalisporus</name>
    <dbReference type="NCBI Taxonomy" id="2810368"/>
    <lineage>
        <taxon>Bacteria</taxon>
        <taxon>Bacillati</taxon>
        <taxon>Actinomycetota</taxon>
        <taxon>Actinomycetes</taxon>
        <taxon>Micromonosporales</taxon>
        <taxon>Micromonosporaceae</taxon>
        <taxon>Paractinoplanes</taxon>
    </lineage>
</organism>
<feature type="region of interest" description="Disordered" evidence="1">
    <location>
        <begin position="1"/>
        <end position="34"/>
    </location>
</feature>
<reference evidence="2 3" key="1">
    <citation type="submission" date="2021-01" db="EMBL/GenBank/DDBJ databases">
        <title>Actinoplanes sp. nov. LDG1-06 isolated from lichen.</title>
        <authorList>
            <person name="Saeng-In P."/>
            <person name="Phongsopitanun W."/>
            <person name="Kanchanasin P."/>
            <person name="Yuki M."/>
            <person name="Kudo T."/>
            <person name="Ohkuma M."/>
            <person name="Tanasupawat S."/>
        </authorList>
    </citation>
    <scope>NUCLEOTIDE SEQUENCE [LARGE SCALE GENOMIC DNA]</scope>
    <source>
        <strain evidence="2 3">LDG1-06</strain>
    </source>
</reference>
<name>A0ABS2AMK5_9ACTN</name>
<dbReference type="Proteomes" id="UP000632138">
    <property type="component" value="Unassembled WGS sequence"/>
</dbReference>
<accession>A0ABS2AMK5</accession>
<evidence type="ECO:0000313" key="3">
    <source>
        <dbReference type="Proteomes" id="UP000632138"/>
    </source>
</evidence>
<evidence type="ECO:0000313" key="2">
    <source>
        <dbReference type="EMBL" id="MBM2621067.1"/>
    </source>
</evidence>
<protein>
    <submittedName>
        <fullName evidence="2">Uncharacterized protein</fullName>
    </submittedName>
</protein>
<feature type="compositionally biased region" description="Basic and acidic residues" evidence="1">
    <location>
        <begin position="22"/>
        <end position="33"/>
    </location>
</feature>
<feature type="compositionally biased region" description="Basic residues" evidence="1">
    <location>
        <begin position="1"/>
        <end position="13"/>
    </location>
</feature>
<proteinExistence type="predicted"/>
<gene>
    <name evidence="2" type="ORF">JIG36_36760</name>
</gene>
<dbReference type="RefSeq" id="WP_203381042.1">
    <property type="nucleotide sequence ID" value="NZ_JAENHP010000017.1"/>
</dbReference>
<keyword evidence="3" id="KW-1185">Reference proteome</keyword>
<sequence>MPVSRKRKSKKTANQHQLLAKKAREARAERDALAEAQRSRVRRAALAGPSAAELVAGLTMYAADHQGPELEDELCARLGPLLHEWGQREYPQYVGPDDFAVALVRAARAGVEQVLADGADPAAAWRALDAALDILPGVQLAEVDELLPQLRELPGGAEPPAQPEATALAGEVQWARDVYGSRFAVTAPFAAPGNPPRSYLWDIDACTLSPITVRSGYFDSPEEALAAWRADVGELAAGDARWSEVDDASLLEEILPRADSLPVLGGETADQLAEYYRCRLLAEELLDASPASGRRPESIEPSVFAQWYRESASGPVPEDLDELADALAESWGCAVPALDHCCSPHRVACFALIAELEFGAEYGRRVLALLPSWVTWLAGRTGLSAELTARALAYASGEPHPDLGSDARHLDYQAIVAE</sequence>